<organism evidence="4 5">
    <name type="scientific">Coprinopsis marcescibilis</name>
    <name type="common">Agaric fungus</name>
    <name type="synonym">Psathyrella marcescibilis</name>
    <dbReference type="NCBI Taxonomy" id="230819"/>
    <lineage>
        <taxon>Eukaryota</taxon>
        <taxon>Fungi</taxon>
        <taxon>Dikarya</taxon>
        <taxon>Basidiomycota</taxon>
        <taxon>Agaricomycotina</taxon>
        <taxon>Agaricomycetes</taxon>
        <taxon>Agaricomycetidae</taxon>
        <taxon>Agaricales</taxon>
        <taxon>Agaricineae</taxon>
        <taxon>Psathyrellaceae</taxon>
        <taxon>Coprinopsis</taxon>
    </lineage>
</organism>
<evidence type="ECO:0000256" key="1">
    <source>
        <dbReference type="SAM" id="MobiDB-lite"/>
    </source>
</evidence>
<dbReference type="InterPro" id="IPR032472">
    <property type="entry name" value="ArgoL2"/>
</dbReference>
<dbReference type="SMART" id="SM00950">
    <property type="entry name" value="Piwi"/>
    <property type="match status" value="1"/>
</dbReference>
<dbReference type="SMART" id="SM01163">
    <property type="entry name" value="DUF1785"/>
    <property type="match status" value="1"/>
</dbReference>
<protein>
    <submittedName>
        <fullName evidence="4">Piwi-domain-containing protein</fullName>
    </submittedName>
</protein>
<dbReference type="SUPFAM" id="SSF101690">
    <property type="entry name" value="PAZ domain"/>
    <property type="match status" value="1"/>
</dbReference>
<evidence type="ECO:0000259" key="2">
    <source>
        <dbReference type="PROSITE" id="PS50821"/>
    </source>
</evidence>
<dbReference type="STRING" id="230819.A0A5C3L904"/>
<dbReference type="SUPFAM" id="SSF53098">
    <property type="entry name" value="Ribonuclease H-like"/>
    <property type="match status" value="1"/>
</dbReference>
<dbReference type="InterPro" id="IPR012337">
    <property type="entry name" value="RNaseH-like_sf"/>
</dbReference>
<dbReference type="PROSITE" id="PS50822">
    <property type="entry name" value="PIWI"/>
    <property type="match status" value="1"/>
</dbReference>
<evidence type="ECO:0000313" key="4">
    <source>
        <dbReference type="EMBL" id="TFK24718.1"/>
    </source>
</evidence>
<dbReference type="Pfam" id="PF02170">
    <property type="entry name" value="PAZ"/>
    <property type="match status" value="1"/>
</dbReference>
<dbReference type="InterPro" id="IPR036397">
    <property type="entry name" value="RNaseH_sf"/>
</dbReference>
<dbReference type="Pfam" id="PF02171">
    <property type="entry name" value="Piwi"/>
    <property type="match status" value="1"/>
</dbReference>
<dbReference type="CDD" id="cd02846">
    <property type="entry name" value="PAZ_argonaute_like"/>
    <property type="match status" value="1"/>
</dbReference>
<dbReference type="OrthoDB" id="10252740at2759"/>
<dbReference type="Pfam" id="PF16486">
    <property type="entry name" value="ArgoN"/>
    <property type="match status" value="1"/>
</dbReference>
<dbReference type="PANTHER" id="PTHR22891">
    <property type="entry name" value="EUKARYOTIC TRANSLATION INITIATION FACTOR 2C"/>
    <property type="match status" value="1"/>
</dbReference>
<dbReference type="InterPro" id="IPR036085">
    <property type="entry name" value="PAZ_dom_sf"/>
</dbReference>
<feature type="domain" description="PAZ" evidence="2">
    <location>
        <begin position="196"/>
        <end position="310"/>
    </location>
</feature>
<dbReference type="InterPro" id="IPR032473">
    <property type="entry name" value="Argonaute_Mid_dom"/>
</dbReference>
<dbReference type="InterPro" id="IPR014811">
    <property type="entry name" value="ArgoL1"/>
</dbReference>
<feature type="domain" description="Piwi" evidence="3">
    <location>
        <begin position="496"/>
        <end position="748"/>
    </location>
</feature>
<dbReference type="Pfam" id="PF16488">
    <property type="entry name" value="ArgoL2"/>
    <property type="match status" value="1"/>
</dbReference>
<dbReference type="InterPro" id="IPR032474">
    <property type="entry name" value="Argonaute_N"/>
</dbReference>
<dbReference type="InterPro" id="IPR003100">
    <property type="entry name" value="PAZ_dom"/>
</dbReference>
<evidence type="ECO:0000313" key="5">
    <source>
        <dbReference type="Proteomes" id="UP000307440"/>
    </source>
</evidence>
<evidence type="ECO:0000259" key="3">
    <source>
        <dbReference type="PROSITE" id="PS50822"/>
    </source>
</evidence>
<name>A0A5C3L904_COPMA</name>
<dbReference type="GO" id="GO:0003723">
    <property type="term" value="F:RNA binding"/>
    <property type="evidence" value="ECO:0007669"/>
    <property type="project" value="InterPro"/>
</dbReference>
<feature type="region of interest" description="Disordered" evidence="1">
    <location>
        <begin position="695"/>
        <end position="716"/>
    </location>
</feature>
<gene>
    <name evidence="4" type="ORF">FA15DRAFT_680594</name>
</gene>
<dbReference type="Pfam" id="PF08699">
    <property type="entry name" value="ArgoL1"/>
    <property type="match status" value="1"/>
</dbReference>
<dbReference type="Gene3D" id="3.30.420.10">
    <property type="entry name" value="Ribonuclease H-like superfamily/Ribonuclease H"/>
    <property type="match status" value="1"/>
</dbReference>
<accession>A0A5C3L904</accession>
<dbReference type="Pfam" id="PF16487">
    <property type="entry name" value="ArgoMid"/>
    <property type="match status" value="1"/>
</dbReference>
<dbReference type="Gene3D" id="3.40.50.2300">
    <property type="match status" value="1"/>
</dbReference>
<dbReference type="InterPro" id="IPR003165">
    <property type="entry name" value="Piwi"/>
</dbReference>
<proteinExistence type="predicted"/>
<dbReference type="AlphaFoldDB" id="A0A5C3L904"/>
<reference evidence="4 5" key="1">
    <citation type="journal article" date="2019" name="Nat. Ecol. Evol.">
        <title>Megaphylogeny resolves global patterns of mushroom evolution.</title>
        <authorList>
            <person name="Varga T."/>
            <person name="Krizsan K."/>
            <person name="Foldi C."/>
            <person name="Dima B."/>
            <person name="Sanchez-Garcia M."/>
            <person name="Sanchez-Ramirez S."/>
            <person name="Szollosi G.J."/>
            <person name="Szarkandi J.G."/>
            <person name="Papp V."/>
            <person name="Albert L."/>
            <person name="Andreopoulos W."/>
            <person name="Angelini C."/>
            <person name="Antonin V."/>
            <person name="Barry K.W."/>
            <person name="Bougher N.L."/>
            <person name="Buchanan P."/>
            <person name="Buyck B."/>
            <person name="Bense V."/>
            <person name="Catcheside P."/>
            <person name="Chovatia M."/>
            <person name="Cooper J."/>
            <person name="Damon W."/>
            <person name="Desjardin D."/>
            <person name="Finy P."/>
            <person name="Geml J."/>
            <person name="Haridas S."/>
            <person name="Hughes K."/>
            <person name="Justo A."/>
            <person name="Karasinski D."/>
            <person name="Kautmanova I."/>
            <person name="Kiss B."/>
            <person name="Kocsube S."/>
            <person name="Kotiranta H."/>
            <person name="LaButti K.M."/>
            <person name="Lechner B.E."/>
            <person name="Liimatainen K."/>
            <person name="Lipzen A."/>
            <person name="Lukacs Z."/>
            <person name="Mihaltcheva S."/>
            <person name="Morgado L.N."/>
            <person name="Niskanen T."/>
            <person name="Noordeloos M.E."/>
            <person name="Ohm R.A."/>
            <person name="Ortiz-Santana B."/>
            <person name="Ovrebo C."/>
            <person name="Racz N."/>
            <person name="Riley R."/>
            <person name="Savchenko A."/>
            <person name="Shiryaev A."/>
            <person name="Soop K."/>
            <person name="Spirin V."/>
            <person name="Szebenyi C."/>
            <person name="Tomsovsky M."/>
            <person name="Tulloss R.E."/>
            <person name="Uehling J."/>
            <person name="Grigoriev I.V."/>
            <person name="Vagvolgyi C."/>
            <person name="Papp T."/>
            <person name="Martin F.M."/>
            <person name="Miettinen O."/>
            <person name="Hibbett D.S."/>
            <person name="Nagy L.G."/>
        </authorList>
    </citation>
    <scope>NUCLEOTIDE SEQUENCE [LARGE SCALE GENOMIC DNA]</scope>
    <source>
        <strain evidence="4 5">CBS 121175</strain>
    </source>
</reference>
<dbReference type="Proteomes" id="UP000307440">
    <property type="component" value="Unassembled WGS sequence"/>
</dbReference>
<sequence>MNSYRATAPDKIIYQYDASEPPLLKLPLPRTHEIVEKLKADEGAIFKSAAWFDGRALMYATEKFDLGAENSKEFQVAMPHRSGTKPPKVYKVTITKVGAECNPETLQQFMQGKYAQDETIQMAEMAMNIAFRMIPYRKYICNKRSFFSPEGRKPIGGGLEVWRGFFQSVRPSIGGLLVNLDVSTTVFFKPGPFIGMCLEFLGYNNDMAFLDPKKKCVPQIRARIQKFASKVKLVTKYGNRERFYRFERFTVESANDYKFEYTDPTTGRKSRISVAEYYRKLNVPLRHPTLVCVKVGDDAAIPIELFDVVPGQFARIEINPDQTRHVVEFSTMRPEARFDEIKRGYDILSYGQSDSIRQLGMTVDTTPIEVDARVLPPPIVKCGGVRQDTVRIANGAWNMLERKYAKPAKIQGFIIAIFERDRFFNEHAVTDMVTKFIKAANDFGVVVEDKSPVYKWITTRPQSEKEYADVLKGLGREYVTRKARETKNPKHPGPSLLLAILPPNSADVYNGVKRFGDVTMGIPNQCLLSKKCNNANHQYWANVMLKVNVKLGGINFYPQLADTLMDNAHPTIVMGADAIHPPPGTVGRPSVTAVVSSLDVKLAKYVANSSVQEGRQEMIADLRTMCKEHLENWKLYQTSVERQTKPPEKLFMFRDGVSEGEFKIVLEKELKEIKAACKDVGYSPKITFVVVGKRHHHRGKPKDARDGDRSGNVPAGTTIDTQIVHPLEFDYYQYTHGGLLGTSRPAHYTENMMGVNRMQVFGLEWREE</sequence>
<dbReference type="PROSITE" id="PS50821">
    <property type="entry name" value="PAZ"/>
    <property type="match status" value="1"/>
</dbReference>
<keyword evidence="5" id="KW-1185">Reference proteome</keyword>
<dbReference type="EMBL" id="ML210196">
    <property type="protein sequence ID" value="TFK24718.1"/>
    <property type="molecule type" value="Genomic_DNA"/>
</dbReference>
<dbReference type="Gene3D" id="2.170.260.10">
    <property type="entry name" value="paz domain"/>
    <property type="match status" value="1"/>
</dbReference>